<reference evidence="14 15" key="1">
    <citation type="submission" date="2020-07" db="EMBL/GenBank/DDBJ databases">
        <title>Pusillimonas sp. nov., isolated from poultry manure in Taiwan.</title>
        <authorList>
            <person name="Lin S.-Y."/>
            <person name="Tang Y.-S."/>
            <person name="Young C.-C."/>
        </authorList>
    </citation>
    <scope>NUCLEOTIDE SEQUENCE [LARGE SCALE GENOMIC DNA]</scope>
    <source>
        <strain evidence="14 15">CC-YST705</strain>
    </source>
</reference>
<keyword evidence="15" id="KW-1185">Reference proteome</keyword>
<dbReference type="Pfam" id="PF01872">
    <property type="entry name" value="RibD_C"/>
    <property type="match status" value="1"/>
</dbReference>
<evidence type="ECO:0000256" key="4">
    <source>
        <dbReference type="ARBA" id="ARBA00005259"/>
    </source>
</evidence>
<comment type="cofactor">
    <cofactor evidence="12">
        <name>Zn(2+)</name>
        <dbReference type="ChEBI" id="CHEBI:29105"/>
    </cofactor>
    <text evidence="12">Binds 1 zinc ion.</text>
</comment>
<keyword evidence="8 12" id="KW-0862">Zinc</keyword>
<sequence length="370" mass="39793">MRQAIALSRESLFLTTPNPRVACLIVREGKLLASGVTQRAGQAHAEVMALRDASQQGLDVAGATFYVTLEPCNHHGRTPPCVDALLSARPARVVVAMQDPNPLVAGKGLARLRAAGIQVETGVCAEEALAVNPGFIARMTRGTPWVWLKTAASLDGHTALHNGASKWITSSAARQDGQHWRARSCVVLTGIGTVLADDPQLNVRDIATPRQPVRAVIDSQLRISPTARMLDGEPVWVFTTRNDPDKAARLAERNAQVIVLPAHNHRVHLPALMQWLGQHDINEVHVEAGPILNGALLQAGCADALLVYLAPLLLGDARPMFDLPALKSLGDAHAFEFTDMARVGADLRVCAQNKENWQALLAAVQPRPSV</sequence>
<dbReference type="PROSITE" id="PS00903">
    <property type="entry name" value="CYT_DCMP_DEAMINASES_1"/>
    <property type="match status" value="1"/>
</dbReference>
<dbReference type="InterPro" id="IPR002734">
    <property type="entry name" value="RibDG_C"/>
</dbReference>
<accession>A0ABS8CDG8</accession>
<evidence type="ECO:0000256" key="2">
    <source>
        <dbReference type="ARBA" id="ARBA00004882"/>
    </source>
</evidence>
<dbReference type="NCBIfam" id="TIGR00326">
    <property type="entry name" value="eubact_ribD"/>
    <property type="match status" value="1"/>
</dbReference>
<evidence type="ECO:0000256" key="11">
    <source>
        <dbReference type="ARBA" id="ARBA00023268"/>
    </source>
</evidence>
<keyword evidence="9 12" id="KW-0521">NADP</keyword>
<comment type="similarity">
    <text evidence="4 12">In the N-terminal section; belongs to the cytidine and deoxycytidylate deaminase family.</text>
</comment>
<dbReference type="PROSITE" id="PS51747">
    <property type="entry name" value="CYT_DCMP_DEAMINASES_2"/>
    <property type="match status" value="1"/>
</dbReference>
<evidence type="ECO:0000256" key="12">
    <source>
        <dbReference type="PIRNR" id="PIRNR006769"/>
    </source>
</evidence>
<dbReference type="InterPro" id="IPR016192">
    <property type="entry name" value="APOBEC/CMP_deaminase_Zn-bd"/>
</dbReference>
<evidence type="ECO:0000313" key="14">
    <source>
        <dbReference type="EMBL" id="MCB5364086.1"/>
    </source>
</evidence>
<evidence type="ECO:0000256" key="3">
    <source>
        <dbReference type="ARBA" id="ARBA00004910"/>
    </source>
</evidence>
<dbReference type="Gene3D" id="3.40.140.10">
    <property type="entry name" value="Cytidine Deaminase, domain 2"/>
    <property type="match status" value="1"/>
</dbReference>
<dbReference type="CDD" id="cd01284">
    <property type="entry name" value="Riboflavin_deaminase-reductase"/>
    <property type="match status" value="1"/>
</dbReference>
<dbReference type="InterPro" id="IPR011549">
    <property type="entry name" value="RibD_C"/>
</dbReference>
<keyword evidence="6 12" id="KW-0686">Riboflavin biosynthesis</keyword>
<dbReference type="GO" id="GO:0008835">
    <property type="term" value="F:diaminohydroxyphosphoribosylaminopyrimidine deaminase activity"/>
    <property type="evidence" value="ECO:0007669"/>
    <property type="project" value="UniProtKB-EC"/>
</dbReference>
<dbReference type="InterPro" id="IPR004794">
    <property type="entry name" value="Eubact_RibD"/>
</dbReference>
<dbReference type="InterPro" id="IPR024072">
    <property type="entry name" value="DHFR-like_dom_sf"/>
</dbReference>
<protein>
    <recommendedName>
        <fullName evidence="12">Riboflavin biosynthesis protein RibD</fullName>
    </recommendedName>
    <domain>
        <recommendedName>
            <fullName evidence="12">Diaminohydroxyphosphoribosylaminopyrimidine deaminase</fullName>
            <shortName evidence="12">DRAP deaminase</shortName>
            <ecNumber evidence="12">3.5.4.26</ecNumber>
        </recommendedName>
        <alternativeName>
            <fullName evidence="12">Riboflavin-specific deaminase</fullName>
        </alternativeName>
    </domain>
    <domain>
        <recommendedName>
            <fullName evidence="12">5-amino-6-(5-phosphoribosylamino)uracil reductase</fullName>
            <ecNumber evidence="12">1.1.1.193</ecNumber>
        </recommendedName>
        <alternativeName>
            <fullName evidence="12">HTP reductase</fullName>
        </alternativeName>
    </domain>
</protein>
<comment type="pathway">
    <text evidence="3 12">Cofactor biosynthesis; riboflavin biosynthesis; 5-amino-6-(D-ribitylamino)uracil from GTP: step 3/4.</text>
</comment>
<evidence type="ECO:0000256" key="7">
    <source>
        <dbReference type="ARBA" id="ARBA00022723"/>
    </source>
</evidence>
<dbReference type="InterPro" id="IPR050765">
    <property type="entry name" value="Riboflavin_Biosynth_HTPR"/>
</dbReference>
<evidence type="ECO:0000259" key="13">
    <source>
        <dbReference type="PROSITE" id="PS51747"/>
    </source>
</evidence>
<keyword evidence="7 12" id="KW-0479">Metal-binding</keyword>
<dbReference type="Proteomes" id="UP000776983">
    <property type="component" value="Unassembled WGS sequence"/>
</dbReference>
<comment type="similarity">
    <text evidence="5 12">In the C-terminal section; belongs to the HTP reductase family.</text>
</comment>
<evidence type="ECO:0000256" key="9">
    <source>
        <dbReference type="ARBA" id="ARBA00022857"/>
    </source>
</evidence>
<feature type="domain" description="CMP/dCMP-type deaminase" evidence="13">
    <location>
        <begin position="1"/>
        <end position="120"/>
    </location>
</feature>
<comment type="function">
    <text evidence="1 12">Converts 2,5-diamino-6-(ribosylamino)-4(3h)-pyrimidinone 5'-phosphate into 5-amino-6-(ribosylamino)-2,4(1h,3h)-pyrimidinedione 5'-phosphate.</text>
</comment>
<evidence type="ECO:0000256" key="1">
    <source>
        <dbReference type="ARBA" id="ARBA00002151"/>
    </source>
</evidence>
<gene>
    <name evidence="14" type="primary">ribD</name>
    <name evidence="14" type="ORF">H0484_10055</name>
</gene>
<evidence type="ECO:0000313" key="15">
    <source>
        <dbReference type="Proteomes" id="UP000776983"/>
    </source>
</evidence>
<name>A0ABS8CDG8_9BURK</name>
<dbReference type="EC" id="3.5.4.26" evidence="12"/>
<evidence type="ECO:0000256" key="6">
    <source>
        <dbReference type="ARBA" id="ARBA00022619"/>
    </source>
</evidence>
<dbReference type="PANTHER" id="PTHR38011">
    <property type="entry name" value="DIHYDROFOLATE REDUCTASE FAMILY PROTEIN (AFU_ORTHOLOGUE AFUA_8G06820)"/>
    <property type="match status" value="1"/>
</dbReference>
<dbReference type="PANTHER" id="PTHR38011:SF7">
    <property type="entry name" value="2,5-DIAMINO-6-RIBOSYLAMINO-4(3H)-PYRIMIDINONE 5'-PHOSPHATE REDUCTASE"/>
    <property type="match status" value="1"/>
</dbReference>
<dbReference type="PIRSF" id="PIRSF006769">
    <property type="entry name" value="RibD"/>
    <property type="match status" value="1"/>
</dbReference>
<evidence type="ECO:0000256" key="8">
    <source>
        <dbReference type="ARBA" id="ARBA00022833"/>
    </source>
</evidence>
<organism evidence="14 15">
    <name type="scientific">Mesopusillimonas faecipullorum</name>
    <dbReference type="NCBI Taxonomy" id="2755040"/>
    <lineage>
        <taxon>Bacteria</taxon>
        <taxon>Pseudomonadati</taxon>
        <taxon>Pseudomonadota</taxon>
        <taxon>Betaproteobacteria</taxon>
        <taxon>Burkholderiales</taxon>
        <taxon>Alcaligenaceae</taxon>
        <taxon>Mesopusillimonas</taxon>
    </lineage>
</organism>
<dbReference type="Pfam" id="PF00383">
    <property type="entry name" value="dCMP_cyt_deam_1"/>
    <property type="match status" value="1"/>
</dbReference>
<dbReference type="SUPFAM" id="SSF53927">
    <property type="entry name" value="Cytidine deaminase-like"/>
    <property type="match status" value="1"/>
</dbReference>
<evidence type="ECO:0000256" key="10">
    <source>
        <dbReference type="ARBA" id="ARBA00023002"/>
    </source>
</evidence>
<keyword evidence="11" id="KW-0511">Multifunctional enzyme</keyword>
<dbReference type="InterPro" id="IPR002125">
    <property type="entry name" value="CMP_dCMP_dom"/>
</dbReference>
<evidence type="ECO:0000256" key="5">
    <source>
        <dbReference type="ARBA" id="ARBA00007417"/>
    </source>
</evidence>
<comment type="catalytic activity">
    <reaction evidence="12">
        <text>2,5-diamino-6-hydroxy-4-(5-phosphoribosylamino)-pyrimidine + H2O + H(+) = 5-amino-6-(5-phospho-D-ribosylamino)uracil + NH4(+)</text>
        <dbReference type="Rhea" id="RHEA:21868"/>
        <dbReference type="ChEBI" id="CHEBI:15377"/>
        <dbReference type="ChEBI" id="CHEBI:15378"/>
        <dbReference type="ChEBI" id="CHEBI:28938"/>
        <dbReference type="ChEBI" id="CHEBI:58453"/>
        <dbReference type="ChEBI" id="CHEBI:58614"/>
        <dbReference type="EC" id="3.5.4.26"/>
    </reaction>
</comment>
<comment type="caution">
    <text evidence="14">The sequence shown here is derived from an EMBL/GenBank/DDBJ whole genome shotgun (WGS) entry which is preliminary data.</text>
</comment>
<proteinExistence type="inferred from homology"/>
<dbReference type="EMBL" id="JACDXW010000005">
    <property type="protein sequence ID" value="MCB5364086.1"/>
    <property type="molecule type" value="Genomic_DNA"/>
</dbReference>
<dbReference type="NCBIfam" id="TIGR00227">
    <property type="entry name" value="ribD_Cterm"/>
    <property type="match status" value="1"/>
</dbReference>
<dbReference type="EC" id="1.1.1.193" evidence="12"/>
<keyword evidence="12 14" id="KW-0378">Hydrolase</keyword>
<dbReference type="GO" id="GO:0008703">
    <property type="term" value="F:5-amino-6-(5-phosphoribosylamino)uracil reductase activity"/>
    <property type="evidence" value="ECO:0007669"/>
    <property type="project" value="UniProtKB-EC"/>
</dbReference>
<comment type="pathway">
    <text evidence="2 12">Cofactor biosynthesis; riboflavin biosynthesis; 5-amino-6-(D-ribitylamino)uracil from GTP: step 2/4.</text>
</comment>
<dbReference type="Gene3D" id="3.40.430.10">
    <property type="entry name" value="Dihydrofolate Reductase, subunit A"/>
    <property type="match status" value="1"/>
</dbReference>
<keyword evidence="10 12" id="KW-0560">Oxidoreductase</keyword>
<dbReference type="InterPro" id="IPR016193">
    <property type="entry name" value="Cytidine_deaminase-like"/>
</dbReference>
<comment type="catalytic activity">
    <reaction evidence="12">
        <text>5-amino-6-(5-phospho-D-ribitylamino)uracil + NADP(+) = 5-amino-6-(5-phospho-D-ribosylamino)uracil + NADPH + H(+)</text>
        <dbReference type="Rhea" id="RHEA:17845"/>
        <dbReference type="ChEBI" id="CHEBI:15378"/>
        <dbReference type="ChEBI" id="CHEBI:57783"/>
        <dbReference type="ChEBI" id="CHEBI:58349"/>
        <dbReference type="ChEBI" id="CHEBI:58421"/>
        <dbReference type="ChEBI" id="CHEBI:58453"/>
        <dbReference type="EC" id="1.1.1.193"/>
    </reaction>
</comment>
<dbReference type="SUPFAM" id="SSF53597">
    <property type="entry name" value="Dihydrofolate reductase-like"/>
    <property type="match status" value="1"/>
</dbReference>